<dbReference type="EMBL" id="VJVV01000025">
    <property type="protein sequence ID" value="TRO77755.1"/>
    <property type="molecule type" value="Genomic_DNA"/>
</dbReference>
<evidence type="ECO:0000259" key="1">
    <source>
        <dbReference type="PROSITE" id="PS50943"/>
    </source>
</evidence>
<dbReference type="PROSITE" id="PS50943">
    <property type="entry name" value="HTH_CROC1"/>
    <property type="match status" value="1"/>
</dbReference>
<dbReference type="InterPro" id="IPR010982">
    <property type="entry name" value="Lambda_DNA-bd_dom_sf"/>
</dbReference>
<name>A0A550J3F2_9BACT</name>
<dbReference type="Gene3D" id="1.10.260.40">
    <property type="entry name" value="lambda repressor-like DNA-binding domains"/>
    <property type="match status" value="1"/>
</dbReference>
<dbReference type="OrthoDB" id="5363392at2"/>
<dbReference type="SUPFAM" id="SSF47413">
    <property type="entry name" value="lambda repressor-like DNA-binding domains"/>
    <property type="match status" value="1"/>
</dbReference>
<protein>
    <submittedName>
        <fullName evidence="2">Helix-turn-helix transcriptional regulator</fullName>
    </submittedName>
</protein>
<dbReference type="SMART" id="SM00530">
    <property type="entry name" value="HTH_XRE"/>
    <property type="match status" value="1"/>
</dbReference>
<sequence length="181" mass="20505">MTIGERLKRVRGGLRQQDFAKKIGAPKSTVSRWERGDQTPSYEALNAILEAFPEVNPSWLVTGEGPFMRTAVERGKREFQDDELHVNVLQALIETLSCSGEKKSRKYAYLTFDLINLIAELREHLPSVTEIKAMFSALFFLVDGAERYDEKEGPEEARGIVEALLKVISGPEPRRNPKNEK</sequence>
<proteinExistence type="predicted"/>
<accession>A0A550J3F2</accession>
<dbReference type="Pfam" id="PF01381">
    <property type="entry name" value="HTH_3"/>
    <property type="match status" value="1"/>
</dbReference>
<dbReference type="GO" id="GO:0003677">
    <property type="term" value="F:DNA binding"/>
    <property type="evidence" value="ECO:0007669"/>
    <property type="project" value="InterPro"/>
</dbReference>
<dbReference type="CDD" id="cd00093">
    <property type="entry name" value="HTH_XRE"/>
    <property type="match status" value="1"/>
</dbReference>
<reference evidence="2 3" key="1">
    <citation type="submission" date="2019-07" db="EMBL/GenBank/DDBJ databases">
        <title>Insights of Desulfuromonas acetexigens electromicrobiology.</title>
        <authorList>
            <person name="Katuri K."/>
            <person name="Sapireddy V."/>
            <person name="Shaw D.R."/>
            <person name="Saikaly P."/>
        </authorList>
    </citation>
    <scope>NUCLEOTIDE SEQUENCE [LARGE SCALE GENOMIC DNA]</scope>
    <source>
        <strain evidence="2 3">2873</strain>
    </source>
</reference>
<gene>
    <name evidence="2" type="ORF">FL622_17070</name>
</gene>
<dbReference type="RefSeq" id="WP_092056553.1">
    <property type="nucleotide sequence ID" value="NZ_FOJJ01000018.1"/>
</dbReference>
<dbReference type="AlphaFoldDB" id="A0A550J3F2"/>
<organism evidence="2 3">
    <name type="scientific">Trichloromonas acetexigens</name>
    <dbReference type="NCBI Taxonomy" id="38815"/>
    <lineage>
        <taxon>Bacteria</taxon>
        <taxon>Pseudomonadati</taxon>
        <taxon>Thermodesulfobacteriota</taxon>
        <taxon>Desulfuromonadia</taxon>
        <taxon>Desulfuromonadales</taxon>
        <taxon>Trichloromonadaceae</taxon>
        <taxon>Trichloromonas</taxon>
    </lineage>
</organism>
<dbReference type="Proteomes" id="UP000317155">
    <property type="component" value="Unassembled WGS sequence"/>
</dbReference>
<evidence type="ECO:0000313" key="3">
    <source>
        <dbReference type="Proteomes" id="UP000317155"/>
    </source>
</evidence>
<comment type="caution">
    <text evidence="2">The sequence shown here is derived from an EMBL/GenBank/DDBJ whole genome shotgun (WGS) entry which is preliminary data.</text>
</comment>
<feature type="domain" description="HTH cro/C1-type" evidence="1">
    <location>
        <begin position="13"/>
        <end position="60"/>
    </location>
</feature>
<dbReference type="InterPro" id="IPR001387">
    <property type="entry name" value="Cro/C1-type_HTH"/>
</dbReference>
<evidence type="ECO:0000313" key="2">
    <source>
        <dbReference type="EMBL" id="TRO77755.1"/>
    </source>
</evidence>
<keyword evidence="3" id="KW-1185">Reference proteome</keyword>